<dbReference type="RefSeq" id="WP_192874038.1">
    <property type="nucleotide sequence ID" value="NZ_CP017666.1"/>
</dbReference>
<organism evidence="1 2">
    <name type="scientific">Streptococcus suis</name>
    <dbReference type="NCBI Taxonomy" id="1307"/>
    <lineage>
        <taxon>Bacteria</taxon>
        <taxon>Bacillati</taxon>
        <taxon>Bacillota</taxon>
        <taxon>Bacilli</taxon>
        <taxon>Lactobacillales</taxon>
        <taxon>Streptococcaceae</taxon>
        <taxon>Streptococcus</taxon>
    </lineage>
</organism>
<evidence type="ECO:0000313" key="1">
    <source>
        <dbReference type="EMBL" id="AWX94869.1"/>
    </source>
</evidence>
<dbReference type="EMBL" id="CP017666">
    <property type="protein sequence ID" value="AWX94869.1"/>
    <property type="molecule type" value="Genomic_DNA"/>
</dbReference>
<accession>A0AAD0P839</accession>
<evidence type="ECO:0008006" key="3">
    <source>
        <dbReference type="Google" id="ProtNLM"/>
    </source>
</evidence>
<dbReference type="Proteomes" id="UP000250181">
    <property type="component" value="Chromosome"/>
</dbReference>
<gene>
    <name evidence="1" type="ORF">BKM66_01380</name>
</gene>
<proteinExistence type="predicted"/>
<sequence length="358" mass="41821">MYEIDITGVEFEEIFSDIKNRYLSTTNFPKFIIGTGLSITFNIPGMHGLANELDANFSKHRNSKYKDTWEKCEPTVRRNGLEAALLTIPTQDNDFVERIREITGKFILEADYKVREDILKNKSAFEELLGYLIRSVSVNKKIIDVMTPNYDLIIETVADKLNLITTLGFNGNLFQTFDQEILKNPSKYYNNNNTILRIFKPHGSINWINRDGYTYQTNDHTYLEMNSNCIEVVAPGSMKFQYGMTHDLLRQHREIFNSVYTDSMSNHSIFIYGYGFNDQQFDTVFENTKKDVIVLSMEIKKDIIDRALTNTNWTIFYKQIKEDKEVDDGYSFMVYKGKQYKLNSQLWNLDDFVKVFIG</sequence>
<evidence type="ECO:0000313" key="2">
    <source>
        <dbReference type="Proteomes" id="UP000250181"/>
    </source>
</evidence>
<dbReference type="Pfam" id="PF13289">
    <property type="entry name" value="SIR2_2"/>
    <property type="match status" value="1"/>
</dbReference>
<dbReference type="AlphaFoldDB" id="A0AAD0P839"/>
<reference evidence="1 2" key="1">
    <citation type="submission" date="2016-10" db="EMBL/GenBank/DDBJ databases">
        <authorList>
            <person name="Zou G."/>
            <person name="Zhou R."/>
        </authorList>
    </citation>
    <scope>NUCLEOTIDE SEQUENCE [LARGE SCALE GENOMIC DNA]</scope>
    <source>
        <strain evidence="1 2">0061</strain>
    </source>
</reference>
<name>A0AAD0P839_STRSU</name>
<protein>
    <recommendedName>
        <fullName evidence="3">SIR2-like domain-containing protein</fullName>
    </recommendedName>
</protein>